<sequence length="238" mass="28251">MSSKTAVYMKKMKEEHPEQYEEYLQKQREKSKKRREEKKRKWVEEPHTPAMIEEREREKKANREKNRRHYANKKSTKRTTRAASTATPEPTPRRCLTEMSEEEARAHKTAQRREQRARQSHQKTTALRKKNTERMRPLRLRNFASEAYYLKAEVSRVLPHKRYATKKGPEYMMTVTIKLAHKMFCDEIRHKVSLSLFAKLRPRNVRKLGGVTVETCLCIYCTNKVQINSAAESDKVSP</sequence>
<accession>A0AAE1AFR2</accession>
<dbReference type="AlphaFoldDB" id="A0AAE1AFR2"/>
<keyword evidence="3" id="KW-1185">Reference proteome</keyword>
<feature type="compositionally biased region" description="Basic and acidic residues" evidence="1">
    <location>
        <begin position="91"/>
        <end position="117"/>
    </location>
</feature>
<name>A0AAE1AFR2_9GAST</name>
<dbReference type="EMBL" id="JAWDGP010001916">
    <property type="protein sequence ID" value="KAK3786984.1"/>
    <property type="molecule type" value="Genomic_DNA"/>
</dbReference>
<evidence type="ECO:0000313" key="2">
    <source>
        <dbReference type="EMBL" id="KAK3786984.1"/>
    </source>
</evidence>
<protein>
    <submittedName>
        <fullName evidence="2">Uncharacterized protein</fullName>
    </submittedName>
</protein>
<feature type="compositionally biased region" description="Basic and acidic residues" evidence="1">
    <location>
        <begin position="42"/>
        <end position="64"/>
    </location>
</feature>
<evidence type="ECO:0000313" key="3">
    <source>
        <dbReference type="Proteomes" id="UP001283361"/>
    </source>
</evidence>
<organism evidence="2 3">
    <name type="scientific">Elysia crispata</name>
    <name type="common">lettuce slug</name>
    <dbReference type="NCBI Taxonomy" id="231223"/>
    <lineage>
        <taxon>Eukaryota</taxon>
        <taxon>Metazoa</taxon>
        <taxon>Spiralia</taxon>
        <taxon>Lophotrochozoa</taxon>
        <taxon>Mollusca</taxon>
        <taxon>Gastropoda</taxon>
        <taxon>Heterobranchia</taxon>
        <taxon>Euthyneura</taxon>
        <taxon>Panpulmonata</taxon>
        <taxon>Sacoglossa</taxon>
        <taxon>Placobranchoidea</taxon>
        <taxon>Plakobranchidae</taxon>
        <taxon>Elysia</taxon>
    </lineage>
</organism>
<feature type="compositionally biased region" description="Basic and acidic residues" evidence="1">
    <location>
        <begin position="11"/>
        <end position="28"/>
    </location>
</feature>
<reference evidence="2" key="1">
    <citation type="journal article" date="2023" name="G3 (Bethesda)">
        <title>A reference genome for the long-term kleptoplast-retaining sea slug Elysia crispata morphotype clarki.</title>
        <authorList>
            <person name="Eastman K.E."/>
            <person name="Pendleton A.L."/>
            <person name="Shaikh M.A."/>
            <person name="Suttiyut T."/>
            <person name="Ogas R."/>
            <person name="Tomko P."/>
            <person name="Gavelis G."/>
            <person name="Widhalm J.R."/>
            <person name="Wisecaver J.H."/>
        </authorList>
    </citation>
    <scope>NUCLEOTIDE SEQUENCE</scope>
    <source>
        <strain evidence="2">ECLA1</strain>
    </source>
</reference>
<dbReference type="Proteomes" id="UP001283361">
    <property type="component" value="Unassembled WGS sequence"/>
</dbReference>
<feature type="region of interest" description="Disordered" evidence="1">
    <location>
        <begin position="1"/>
        <end position="129"/>
    </location>
</feature>
<evidence type="ECO:0000256" key="1">
    <source>
        <dbReference type="SAM" id="MobiDB-lite"/>
    </source>
</evidence>
<comment type="caution">
    <text evidence="2">The sequence shown here is derived from an EMBL/GenBank/DDBJ whole genome shotgun (WGS) entry which is preliminary data.</text>
</comment>
<proteinExistence type="predicted"/>
<feature type="compositionally biased region" description="Basic residues" evidence="1">
    <location>
        <begin position="65"/>
        <end position="80"/>
    </location>
</feature>
<gene>
    <name evidence="2" type="ORF">RRG08_052617</name>
</gene>
<feature type="compositionally biased region" description="Basic residues" evidence="1">
    <location>
        <begin position="29"/>
        <end position="41"/>
    </location>
</feature>
<feature type="compositionally biased region" description="Basic residues" evidence="1">
    <location>
        <begin position="118"/>
        <end position="129"/>
    </location>
</feature>